<evidence type="ECO:0000313" key="4">
    <source>
        <dbReference type="Proteomes" id="UP001205740"/>
    </source>
</evidence>
<keyword evidence="1" id="KW-0159">Chromosome partition</keyword>
<evidence type="ECO:0000256" key="2">
    <source>
        <dbReference type="ARBA" id="ARBA00044777"/>
    </source>
</evidence>
<accession>A0ABT1GX15</accession>
<comment type="caution">
    <text evidence="3">The sequence shown here is derived from an EMBL/GenBank/DDBJ whole genome shotgun (WGS) entry which is preliminary data.</text>
</comment>
<sequence length="284" mass="31009">MTVADAPAQAGDTASDDAALDPSVFTVSLTNFSGPFDLLLDLISQRRLDVTEVALHAVTDDFIAYTKNLGTAADLDQITQFLVVAATLLDLKAARLLPRGEVEDADDLELLEARDLLFARLLQYRAYKQVAALFAELEASALQRYPRAVALEPRYEELLPEVALGVDAWQFAQVAAAALAPKPVPQVGLSHLHDVDAVSVPEQVTRVGDILRRAGTQRWVDFGTLASECASGLEVVARFLALLELYRQRAVEFEQSEALGMLHIRWSGERDTAELVTTTAEDYG</sequence>
<dbReference type="PANTHER" id="PTHR33969">
    <property type="entry name" value="SEGREGATION AND CONDENSATION PROTEIN A"/>
    <property type="match status" value="1"/>
</dbReference>
<dbReference type="Pfam" id="PF02616">
    <property type="entry name" value="SMC_ScpA"/>
    <property type="match status" value="1"/>
</dbReference>
<dbReference type="InterPro" id="IPR003768">
    <property type="entry name" value="ScpA"/>
</dbReference>
<dbReference type="Gene3D" id="6.10.250.2410">
    <property type="match status" value="1"/>
</dbReference>
<evidence type="ECO:0000256" key="1">
    <source>
        <dbReference type="ARBA" id="ARBA00022829"/>
    </source>
</evidence>
<protein>
    <recommendedName>
        <fullName evidence="2">Segregation and condensation protein A</fullName>
    </recommendedName>
</protein>
<name>A0ABT1GX15_9NOCA</name>
<reference evidence="3 4" key="1">
    <citation type="submission" date="2022-06" db="EMBL/GenBank/DDBJ databases">
        <title>Genomic Encyclopedia of Archaeal and Bacterial Type Strains, Phase II (KMG-II): from individual species to whole genera.</title>
        <authorList>
            <person name="Goeker M."/>
        </authorList>
    </citation>
    <scope>NUCLEOTIDE SEQUENCE [LARGE SCALE GENOMIC DNA]</scope>
    <source>
        <strain evidence="3 4">DSM 45037</strain>
    </source>
</reference>
<dbReference type="EMBL" id="JAMTCG010000001">
    <property type="protein sequence ID" value="MCP2159531.1"/>
    <property type="molecule type" value="Genomic_DNA"/>
</dbReference>
<dbReference type="PANTHER" id="PTHR33969:SF2">
    <property type="entry name" value="SEGREGATION AND CONDENSATION PROTEIN A"/>
    <property type="match status" value="1"/>
</dbReference>
<organism evidence="3 4">
    <name type="scientific">Williamsia serinedens</name>
    <dbReference type="NCBI Taxonomy" id="391736"/>
    <lineage>
        <taxon>Bacteria</taxon>
        <taxon>Bacillati</taxon>
        <taxon>Actinomycetota</taxon>
        <taxon>Actinomycetes</taxon>
        <taxon>Mycobacteriales</taxon>
        <taxon>Nocardiaceae</taxon>
        <taxon>Williamsia</taxon>
    </lineage>
</organism>
<evidence type="ECO:0000313" key="3">
    <source>
        <dbReference type="EMBL" id="MCP2159531.1"/>
    </source>
</evidence>
<dbReference type="Proteomes" id="UP001205740">
    <property type="component" value="Unassembled WGS sequence"/>
</dbReference>
<keyword evidence="4" id="KW-1185">Reference proteome</keyword>
<dbReference type="RefSeq" id="WP_372504908.1">
    <property type="nucleotide sequence ID" value="NZ_BAAAOE010000004.1"/>
</dbReference>
<gene>
    <name evidence="3" type="ORF">LX12_000695</name>
</gene>
<proteinExistence type="predicted"/>